<dbReference type="CDD" id="cd02000">
    <property type="entry name" value="TPP_E1_PDC_ADC_BCADC"/>
    <property type="match status" value="1"/>
</dbReference>
<protein>
    <submittedName>
        <fullName evidence="5">Thiamine pyrophosphate-dependent dehydrogenase E1 component subunit alpha</fullName>
    </submittedName>
</protein>
<comment type="caution">
    <text evidence="5">The sequence shown here is derived from an EMBL/GenBank/DDBJ whole genome shotgun (WGS) entry which is preliminary data.</text>
</comment>
<dbReference type="InterPro" id="IPR050642">
    <property type="entry name" value="PDH_E1_Alpha_Subunit"/>
</dbReference>
<evidence type="ECO:0000256" key="3">
    <source>
        <dbReference type="ARBA" id="ARBA00023052"/>
    </source>
</evidence>
<evidence type="ECO:0000313" key="6">
    <source>
        <dbReference type="Proteomes" id="UP001169027"/>
    </source>
</evidence>
<comment type="cofactor">
    <cofactor evidence="1">
        <name>thiamine diphosphate</name>
        <dbReference type="ChEBI" id="CHEBI:58937"/>
    </cofactor>
</comment>
<dbReference type="Gene3D" id="3.40.50.970">
    <property type="match status" value="1"/>
</dbReference>
<keyword evidence="2" id="KW-0560">Oxidoreductase</keyword>
<keyword evidence="3" id="KW-0786">Thiamine pyrophosphate</keyword>
<dbReference type="PANTHER" id="PTHR11516:SF60">
    <property type="entry name" value="PYRUVATE DEHYDROGENASE E1 COMPONENT SUBUNIT ALPHA"/>
    <property type="match status" value="1"/>
</dbReference>
<accession>A0ABT8S067</accession>
<evidence type="ECO:0000256" key="1">
    <source>
        <dbReference type="ARBA" id="ARBA00001964"/>
    </source>
</evidence>
<name>A0ABT8S067_9BURK</name>
<dbReference type="InterPro" id="IPR001017">
    <property type="entry name" value="DH_E1"/>
</dbReference>
<organism evidence="5 6">
    <name type="scientific">Variovorax ginsengisoli</name>
    <dbReference type="NCBI Taxonomy" id="363844"/>
    <lineage>
        <taxon>Bacteria</taxon>
        <taxon>Pseudomonadati</taxon>
        <taxon>Pseudomonadota</taxon>
        <taxon>Betaproteobacteria</taxon>
        <taxon>Burkholderiales</taxon>
        <taxon>Comamonadaceae</taxon>
        <taxon>Variovorax</taxon>
    </lineage>
</organism>
<dbReference type="RefSeq" id="WP_301806050.1">
    <property type="nucleotide sequence ID" value="NZ_JAUJZH010000004.1"/>
</dbReference>
<feature type="domain" description="Dehydrogenase E1 component" evidence="4">
    <location>
        <begin position="47"/>
        <end position="322"/>
    </location>
</feature>
<dbReference type="PANTHER" id="PTHR11516">
    <property type="entry name" value="PYRUVATE DEHYDROGENASE E1 COMPONENT, ALPHA SUBUNIT BACTERIAL AND ORGANELLAR"/>
    <property type="match status" value="1"/>
</dbReference>
<dbReference type="Pfam" id="PF00676">
    <property type="entry name" value="E1_dh"/>
    <property type="match status" value="1"/>
</dbReference>
<gene>
    <name evidence="5" type="ORF">Q2T77_07405</name>
</gene>
<keyword evidence="6" id="KW-1185">Reference proteome</keyword>
<dbReference type="Proteomes" id="UP001169027">
    <property type="component" value="Unassembled WGS sequence"/>
</dbReference>
<evidence type="ECO:0000256" key="2">
    <source>
        <dbReference type="ARBA" id="ARBA00023002"/>
    </source>
</evidence>
<dbReference type="SUPFAM" id="SSF52518">
    <property type="entry name" value="Thiamin diphosphate-binding fold (THDP-binding)"/>
    <property type="match status" value="1"/>
</dbReference>
<evidence type="ECO:0000313" key="5">
    <source>
        <dbReference type="EMBL" id="MDO1532110.1"/>
    </source>
</evidence>
<dbReference type="EMBL" id="JAUKVY010000004">
    <property type="protein sequence ID" value="MDO1532110.1"/>
    <property type="molecule type" value="Genomic_DNA"/>
</dbReference>
<dbReference type="InterPro" id="IPR029061">
    <property type="entry name" value="THDP-binding"/>
</dbReference>
<sequence length="339" mass="34973">MDPEISAPERLALYRTMVRIRTFENAAEAASQGGVSAYGQEAAGGAKVRGPLHLSTGQEAVPAGVCAHLSRADYLTSTHRGHGHTLAKGADLGRMMAELFGKASGFNGGKGGSMHIADFSVGMLGANGVVAAGLPIAVGAAHAQKLQKKDAITVCFFGDGAINRGPFLESLNWARVYQLPVLFVCEDNRWSATTASGPMTAGDGASARAESMDIAATQVDGNEVFEVHAAARRLVAEVRAGRGPRLLHALTYRVKGHVSVDPAAYRDPAELAAALETDPIARARARLAASGIDAAALAAIENEAHAEVEAALAAADAAPWPEAGAAFTDVQTTGAGQWT</sequence>
<proteinExistence type="predicted"/>
<reference evidence="5" key="1">
    <citation type="submission" date="2023-06" db="EMBL/GenBank/DDBJ databases">
        <authorList>
            <person name="Jiang Y."/>
            <person name="Liu Q."/>
        </authorList>
    </citation>
    <scope>NUCLEOTIDE SEQUENCE</scope>
    <source>
        <strain evidence="5">CGMCC 1.12090</strain>
    </source>
</reference>
<evidence type="ECO:0000259" key="4">
    <source>
        <dbReference type="Pfam" id="PF00676"/>
    </source>
</evidence>